<dbReference type="Proteomes" id="UP001207337">
    <property type="component" value="Unassembled WGS sequence"/>
</dbReference>
<evidence type="ECO:0000313" key="2">
    <source>
        <dbReference type="EMBL" id="MCW9713164.1"/>
    </source>
</evidence>
<keyword evidence="3" id="KW-1185">Reference proteome</keyword>
<dbReference type="PROSITE" id="PS51257">
    <property type="entry name" value="PROKAR_LIPOPROTEIN"/>
    <property type="match status" value="1"/>
</dbReference>
<comment type="caution">
    <text evidence="2">The sequence shown here is derived from an EMBL/GenBank/DDBJ whole genome shotgun (WGS) entry which is preliminary data.</text>
</comment>
<accession>A0ABT3PZ83</accession>
<dbReference type="Pfam" id="PF16148">
    <property type="entry name" value="DUF4856"/>
    <property type="match status" value="1"/>
</dbReference>
<dbReference type="InterPro" id="IPR032331">
    <property type="entry name" value="DUF4856"/>
</dbReference>
<feature type="signal peptide" evidence="1">
    <location>
        <begin position="1"/>
        <end position="27"/>
    </location>
</feature>
<protein>
    <submittedName>
        <fullName evidence="2">DUF4856 domain-containing protein</fullName>
    </submittedName>
</protein>
<proteinExistence type="predicted"/>
<sequence>MHRLTLTQLLFPALVLSLLISSCDVSNSDTDDPSITPPETYEFTRNGESTVAYPGQTDRLNMVEEMKAYIATAHNGETISEQALLDMFENTGGDGGGNFSFESEKQLKNKTFGPDLDNNLFEDIFADAADASENGSARIRAKDGIAGLLERENSGNDILVDEKGREFTQLVEKGLMGAVLYNQIFNEYLTDSKIGPNVENSETEEGANYTTKEHHFDEAFGYFNAPADFESDWADSRSDELRFWSKYSNGSDEQLGFNDTIMEAFIHGRTAIVNDNQGELDEQVDVLYENLELLAAATAVHYINSTLSHWNDGNQGEAFHALSEAWAFVNALKYSPNKTITLDQIDQILNSDFGENGNFWNVTPEGLNNAKSTLVDTYPDLESVQDQL</sequence>
<dbReference type="EMBL" id="JAJNDC010000002">
    <property type="protein sequence ID" value="MCW9713164.1"/>
    <property type="molecule type" value="Genomic_DNA"/>
</dbReference>
<dbReference type="RefSeq" id="WP_265789688.1">
    <property type="nucleotide sequence ID" value="NZ_BAABRS010000002.1"/>
</dbReference>
<evidence type="ECO:0000256" key="1">
    <source>
        <dbReference type="SAM" id="SignalP"/>
    </source>
</evidence>
<feature type="chain" id="PRO_5045957292" evidence="1">
    <location>
        <begin position="28"/>
        <end position="388"/>
    </location>
</feature>
<reference evidence="2 3" key="1">
    <citation type="submission" date="2021-11" db="EMBL/GenBank/DDBJ databases">
        <title>Aliifidinibius sp. nov., a new bacterium isolated from saline soil.</title>
        <authorList>
            <person name="Galisteo C."/>
            <person name="De La Haba R."/>
            <person name="Sanchez-Porro C."/>
            <person name="Ventosa A."/>
        </authorList>
    </citation>
    <scope>NUCLEOTIDE SEQUENCE [LARGE SCALE GENOMIC DNA]</scope>
    <source>
        <strain evidence="2 3">KACC 190600</strain>
    </source>
</reference>
<name>A0ABT3PZ83_9BACT</name>
<evidence type="ECO:0000313" key="3">
    <source>
        <dbReference type="Proteomes" id="UP001207337"/>
    </source>
</evidence>
<keyword evidence="1" id="KW-0732">Signal</keyword>
<organism evidence="2 3">
    <name type="scientific">Fodinibius salicampi</name>
    <dbReference type="NCBI Taxonomy" id="1920655"/>
    <lineage>
        <taxon>Bacteria</taxon>
        <taxon>Pseudomonadati</taxon>
        <taxon>Balneolota</taxon>
        <taxon>Balneolia</taxon>
        <taxon>Balneolales</taxon>
        <taxon>Balneolaceae</taxon>
        <taxon>Fodinibius</taxon>
    </lineage>
</organism>
<gene>
    <name evidence="2" type="ORF">LQ318_09630</name>
</gene>